<sequence>MNNMLALYEDNQATATPQIHIEESKMYYYHPQRNSNGIRSFDLTTAYDNVAPLHEGGRSIANSELMGLIYYLMVSLDIEFL</sequence>
<comment type="caution">
    <text evidence="1">The sequence shown here is derived from an EMBL/GenBank/DDBJ whole genome shotgun (WGS) entry which is preliminary data.</text>
</comment>
<reference evidence="1" key="1">
    <citation type="submission" date="2022-11" db="EMBL/GenBank/DDBJ databases">
        <title>WGS of Natronobacillus azotifigens 24KS-1, an anaerobic diazotrophic haloalkaliphile from soda-rich habitats.</title>
        <authorList>
            <person name="Sorokin D.Y."/>
            <person name="Merkel A.Y."/>
        </authorList>
    </citation>
    <scope>NUCLEOTIDE SEQUENCE</scope>
    <source>
        <strain evidence="1">24KS-1</strain>
    </source>
</reference>
<gene>
    <name evidence="1" type="ORF">OWO01_14370</name>
</gene>
<evidence type="ECO:0000313" key="1">
    <source>
        <dbReference type="EMBL" id="MCZ0704391.1"/>
    </source>
</evidence>
<dbReference type="Proteomes" id="UP001084197">
    <property type="component" value="Unassembled WGS sequence"/>
</dbReference>
<keyword evidence="2" id="KW-1185">Reference proteome</keyword>
<accession>A0A9J6RFQ4</accession>
<evidence type="ECO:0000313" key="2">
    <source>
        <dbReference type="Proteomes" id="UP001084197"/>
    </source>
</evidence>
<dbReference type="EMBL" id="JAPRAT010000035">
    <property type="protein sequence ID" value="MCZ0704391.1"/>
    <property type="molecule type" value="Genomic_DNA"/>
</dbReference>
<dbReference type="AlphaFoldDB" id="A0A9J6RFQ4"/>
<name>A0A9J6RFQ4_9BACI</name>
<organism evidence="1 2">
    <name type="scientific">Natronobacillus azotifigens</name>
    <dbReference type="NCBI Taxonomy" id="472978"/>
    <lineage>
        <taxon>Bacteria</taxon>
        <taxon>Bacillati</taxon>
        <taxon>Bacillota</taxon>
        <taxon>Bacilli</taxon>
        <taxon>Bacillales</taxon>
        <taxon>Bacillaceae</taxon>
        <taxon>Natronobacillus</taxon>
    </lineage>
</organism>
<dbReference type="RefSeq" id="WP_268781161.1">
    <property type="nucleotide sequence ID" value="NZ_JAPRAT010000035.1"/>
</dbReference>
<proteinExistence type="predicted"/>
<protein>
    <submittedName>
        <fullName evidence="1">Uncharacterized protein</fullName>
    </submittedName>
</protein>